<dbReference type="PANTHER" id="PTHR10476">
    <property type="entry name" value="CHARGED MULTIVESICULAR BODY PROTEIN"/>
    <property type="match status" value="1"/>
</dbReference>
<accession>A0A5J4NTM9</accession>
<dbReference type="EMBL" id="QNGE01000949">
    <property type="protein sequence ID" value="KAA3678814.1"/>
    <property type="molecule type" value="Genomic_DNA"/>
</dbReference>
<evidence type="ECO:0000313" key="4">
    <source>
        <dbReference type="Proteomes" id="UP000324629"/>
    </source>
</evidence>
<evidence type="ECO:0000313" key="3">
    <source>
        <dbReference type="EMBL" id="KAA3678814.1"/>
    </source>
</evidence>
<reference evidence="3 4" key="1">
    <citation type="journal article" date="2019" name="Gigascience">
        <title>Whole-genome sequence of the oriental lung fluke Paragonimus westermani.</title>
        <authorList>
            <person name="Oey H."/>
            <person name="Zakrzewski M."/>
            <person name="Narain K."/>
            <person name="Devi K.R."/>
            <person name="Agatsuma T."/>
            <person name="Nawaratna S."/>
            <person name="Gobert G.N."/>
            <person name="Jones M.K."/>
            <person name="Ragan M.A."/>
            <person name="McManus D.P."/>
            <person name="Krause L."/>
        </authorList>
    </citation>
    <scope>NUCLEOTIDE SEQUENCE [LARGE SCALE GENOMIC DNA]</scope>
    <source>
        <strain evidence="3 4">IND2009</strain>
    </source>
</reference>
<sequence>MSHKNTTNKQVRENERVIRSAKRDLTRDQQELRKEESRLETEIRRLAAKGDKKGCAILAKQLIEVRKQATRNMTVQSNLTSVSSGQRIAASTMTMGKVIGSATGVMKEMNKNMDRANMGQTLQDFSKLQLEIGMKEEAMDDILDSVDFEDETDEVVNRVLDELHVDTKAQLDKARVPCDSLPVTDTSESMDDLETQLRRLRE</sequence>
<dbReference type="Pfam" id="PF03357">
    <property type="entry name" value="Snf7"/>
    <property type="match status" value="1"/>
</dbReference>
<dbReference type="Gene3D" id="6.10.140.1230">
    <property type="match status" value="1"/>
</dbReference>
<comment type="caution">
    <text evidence="3">The sequence shown here is derived from an EMBL/GenBank/DDBJ whole genome shotgun (WGS) entry which is preliminary data.</text>
</comment>
<dbReference type="GO" id="GO:0007034">
    <property type="term" value="P:vacuolar transport"/>
    <property type="evidence" value="ECO:0007669"/>
    <property type="project" value="InterPro"/>
</dbReference>
<feature type="region of interest" description="Disordered" evidence="2">
    <location>
        <begin position="180"/>
        <end position="202"/>
    </location>
</feature>
<organism evidence="3 4">
    <name type="scientific">Paragonimus westermani</name>
    <dbReference type="NCBI Taxonomy" id="34504"/>
    <lineage>
        <taxon>Eukaryota</taxon>
        <taxon>Metazoa</taxon>
        <taxon>Spiralia</taxon>
        <taxon>Lophotrochozoa</taxon>
        <taxon>Platyhelminthes</taxon>
        <taxon>Trematoda</taxon>
        <taxon>Digenea</taxon>
        <taxon>Plagiorchiida</taxon>
        <taxon>Troglotremata</taxon>
        <taxon>Troglotrematidae</taxon>
        <taxon>Paragonimus</taxon>
    </lineage>
</organism>
<dbReference type="Proteomes" id="UP000324629">
    <property type="component" value="Unassembled WGS sequence"/>
</dbReference>
<keyword evidence="4" id="KW-1185">Reference proteome</keyword>
<dbReference type="InterPro" id="IPR005024">
    <property type="entry name" value="Snf7_fam"/>
</dbReference>
<comment type="similarity">
    <text evidence="1">Belongs to the SNF7 family.</text>
</comment>
<dbReference type="AlphaFoldDB" id="A0A5J4NTM9"/>
<protein>
    <submittedName>
        <fullName evidence="3">Charged multivesicular body protein 2B</fullName>
    </submittedName>
</protein>
<feature type="region of interest" description="Disordered" evidence="2">
    <location>
        <begin position="1"/>
        <end position="36"/>
    </location>
</feature>
<proteinExistence type="inferred from homology"/>
<name>A0A5J4NTM9_9TREM</name>
<evidence type="ECO:0000256" key="2">
    <source>
        <dbReference type="SAM" id="MobiDB-lite"/>
    </source>
</evidence>
<gene>
    <name evidence="3" type="ORF">DEA37_0005371</name>
</gene>
<feature type="compositionally biased region" description="Basic and acidic residues" evidence="2">
    <location>
        <begin position="10"/>
        <end position="36"/>
    </location>
</feature>
<evidence type="ECO:0000256" key="1">
    <source>
        <dbReference type="ARBA" id="ARBA00006190"/>
    </source>
</evidence>